<evidence type="ECO:0000259" key="10">
    <source>
        <dbReference type="Pfam" id="PF08532"/>
    </source>
</evidence>
<dbReference type="PANTHER" id="PTHR36447">
    <property type="entry name" value="BETA-GALACTOSIDASE GANA"/>
    <property type="match status" value="1"/>
</dbReference>
<dbReference type="EC" id="3.2.1.23" evidence="3"/>
<keyword evidence="7" id="KW-0326">Glycosidase</keyword>
<dbReference type="GO" id="GO:0009341">
    <property type="term" value="C:beta-galactosidase complex"/>
    <property type="evidence" value="ECO:0007669"/>
    <property type="project" value="InterPro"/>
</dbReference>
<keyword evidence="6" id="KW-0862">Zinc</keyword>
<feature type="signal peptide" evidence="8">
    <location>
        <begin position="1"/>
        <end position="22"/>
    </location>
</feature>
<accession>A0A2N8UC56</accession>
<dbReference type="CDD" id="cd03143">
    <property type="entry name" value="A4_beta-galactosidase_middle_domain"/>
    <property type="match status" value="1"/>
</dbReference>
<comment type="catalytic activity">
    <reaction evidence="1">
        <text>Hydrolysis of terminal non-reducing beta-D-galactose residues in beta-D-galactosides.</text>
        <dbReference type="EC" id="3.2.1.23"/>
    </reaction>
</comment>
<name>A0A2N8UC56_9BASI</name>
<dbReference type="InterPro" id="IPR029062">
    <property type="entry name" value="Class_I_gatase-like"/>
</dbReference>
<keyword evidence="8" id="KW-0732">Signal</keyword>
<dbReference type="SUPFAM" id="SSF51011">
    <property type="entry name" value="Glycosyl hydrolase domain"/>
    <property type="match status" value="1"/>
</dbReference>
<keyword evidence="5" id="KW-0378">Hydrolase</keyword>
<dbReference type="PANTHER" id="PTHR36447:SF2">
    <property type="entry name" value="BETA-GALACTOSIDASE YESZ"/>
    <property type="match status" value="1"/>
</dbReference>
<dbReference type="GO" id="GO:0005975">
    <property type="term" value="P:carbohydrate metabolic process"/>
    <property type="evidence" value="ECO:0007669"/>
    <property type="project" value="InterPro"/>
</dbReference>
<dbReference type="Gene3D" id="2.60.40.1180">
    <property type="entry name" value="Golgi alpha-mannosidase II"/>
    <property type="match status" value="1"/>
</dbReference>
<evidence type="ECO:0000256" key="1">
    <source>
        <dbReference type="ARBA" id="ARBA00001412"/>
    </source>
</evidence>
<dbReference type="Pfam" id="PF02449">
    <property type="entry name" value="Glyco_hydro_42"/>
    <property type="match status" value="1"/>
</dbReference>
<dbReference type="SUPFAM" id="SSF52317">
    <property type="entry name" value="Class I glutamine amidotransferase-like"/>
    <property type="match status" value="1"/>
</dbReference>
<evidence type="ECO:0000256" key="3">
    <source>
        <dbReference type="ARBA" id="ARBA00012756"/>
    </source>
</evidence>
<protein>
    <recommendedName>
        <fullName evidence="3">beta-galactosidase</fullName>
        <ecNumber evidence="3">3.2.1.23</ecNumber>
    </recommendedName>
</protein>
<evidence type="ECO:0000313" key="12">
    <source>
        <dbReference type="Proteomes" id="UP000239563"/>
    </source>
</evidence>
<evidence type="ECO:0000256" key="5">
    <source>
        <dbReference type="ARBA" id="ARBA00022801"/>
    </source>
</evidence>
<feature type="domain" description="Beta-galactosidase trimerisation" evidence="10">
    <location>
        <begin position="496"/>
        <end position="717"/>
    </location>
</feature>
<sequence>MLVSHWTKLAARVALLPTLSYAFPSSRDFELESSTLFTRDYIQQDIDNSQPYPFTPSPAPDASRWPKGLHFAVDYYPAQWPDFLWADDAAKMANATLSYARISEFDWAILEPADGTYDWSLLDRSIDTLYKQGMKIILGTPTATPPIWAVKNYDILGADAQGRQRRFGSRRRYSFSSPDYRMLSKRFVEAMAKRYGQHAAVAGWQIDNELGCHGTVRTYDNNARTRWQQWLSDKYDHNITLYNQMQGRVFWSSTYQSFDQIDLPMLEVTESSPAGRLDFYHFSSDMTIEYAKDQVDAIRRHSDKAITTNFMGGFLDFDHFKLARETGLDLATWDSYPLGITEQFAWISDTDKIKYGRTGTPDFQALHHALYRGVAGAAYNKTAGPFGIMEQQPGPVNWAPYNPSPKLGMVRLWQHETFAHGGSMSNIFRWREVPFAQEQMHAAMLRRDNVPDHAYLEQQQVVHEDLPKMADLFRSDKTKRAVADTAPVLTQNEGQAEVALVFDYAAQWLMEAEPQSGTWDVDAEGFQDASMQYLPLVLNWYAALRRLGLNIDIVGPTTSLDGYKMVVVPSMPVISKDFVRTWSNYSGLTVFGPRSASKVATLSIPDGLPPSNGPVRDVLPMKVVRVETIKQGFGDMIAYAGKQYNVLGWVEWIECQRDDKNASVPLDQSATYYGYRDGAPATCGNKDDDKETHYVSAYTPVEFLVSYLGDLAGKAGVQNIFGQTPEGGKTDLGSDLRFRRNGNALWAFNYGPDELELPAAPQDAKLLVGGEGGKIRPTGVAVWSLE</sequence>
<dbReference type="InterPro" id="IPR013738">
    <property type="entry name" value="Beta_galactosidase_Trimer"/>
</dbReference>
<gene>
    <name evidence="11" type="ORF">SRS1_10781</name>
</gene>
<reference evidence="11 12" key="1">
    <citation type="submission" date="2017-02" db="EMBL/GenBank/DDBJ databases">
        <authorList>
            <person name="Peterson S.W."/>
        </authorList>
    </citation>
    <scope>NUCLEOTIDE SEQUENCE [LARGE SCALE GENOMIC DNA]</scope>
    <source>
        <strain evidence="11 12">SRS1_H2-8</strain>
    </source>
</reference>
<evidence type="ECO:0000256" key="4">
    <source>
        <dbReference type="ARBA" id="ARBA00022723"/>
    </source>
</evidence>
<dbReference type="InterPro" id="IPR013529">
    <property type="entry name" value="Glyco_hydro_42_N"/>
</dbReference>
<evidence type="ECO:0000256" key="8">
    <source>
        <dbReference type="SAM" id="SignalP"/>
    </source>
</evidence>
<dbReference type="AlphaFoldDB" id="A0A2N8UC56"/>
<evidence type="ECO:0000256" key="6">
    <source>
        <dbReference type="ARBA" id="ARBA00022833"/>
    </source>
</evidence>
<proteinExistence type="inferred from homology"/>
<evidence type="ECO:0000259" key="9">
    <source>
        <dbReference type="Pfam" id="PF02449"/>
    </source>
</evidence>
<dbReference type="Pfam" id="PF08532">
    <property type="entry name" value="Glyco_hydro_42M"/>
    <property type="match status" value="1"/>
</dbReference>
<dbReference type="SUPFAM" id="SSF51445">
    <property type="entry name" value="(Trans)glycosidases"/>
    <property type="match status" value="1"/>
</dbReference>
<dbReference type="EMBL" id="LT795058">
    <property type="protein sequence ID" value="SJX62594.1"/>
    <property type="molecule type" value="Genomic_DNA"/>
</dbReference>
<evidence type="ECO:0000313" key="11">
    <source>
        <dbReference type="EMBL" id="SJX62594.1"/>
    </source>
</evidence>
<dbReference type="GO" id="GO:0004565">
    <property type="term" value="F:beta-galactosidase activity"/>
    <property type="evidence" value="ECO:0007669"/>
    <property type="project" value="UniProtKB-EC"/>
</dbReference>
<feature type="domain" description="Glycoside hydrolase family 42 N-terminal" evidence="9">
    <location>
        <begin position="74"/>
        <end position="463"/>
    </location>
</feature>
<keyword evidence="4" id="KW-0479">Metal-binding</keyword>
<comment type="similarity">
    <text evidence="2">Belongs to the glycosyl hydrolase 42 family.</text>
</comment>
<dbReference type="Gene3D" id="3.40.50.880">
    <property type="match status" value="1"/>
</dbReference>
<dbReference type="InterPro" id="IPR017853">
    <property type="entry name" value="GH"/>
</dbReference>
<feature type="chain" id="PRO_5014847782" description="beta-galactosidase" evidence="8">
    <location>
        <begin position="23"/>
        <end position="786"/>
    </location>
</feature>
<dbReference type="GO" id="GO:0046872">
    <property type="term" value="F:metal ion binding"/>
    <property type="evidence" value="ECO:0007669"/>
    <property type="project" value="UniProtKB-KW"/>
</dbReference>
<dbReference type="Proteomes" id="UP000239563">
    <property type="component" value="Chromosome V"/>
</dbReference>
<dbReference type="Gene3D" id="3.20.20.80">
    <property type="entry name" value="Glycosidases"/>
    <property type="match status" value="1"/>
</dbReference>
<dbReference type="InterPro" id="IPR013780">
    <property type="entry name" value="Glyco_hydro_b"/>
</dbReference>
<dbReference type="InterPro" id="IPR003476">
    <property type="entry name" value="Glyco_hydro_42"/>
</dbReference>
<evidence type="ECO:0000256" key="2">
    <source>
        <dbReference type="ARBA" id="ARBA00005940"/>
    </source>
</evidence>
<organism evidence="11 12">
    <name type="scientific">Sporisorium reilianum f. sp. reilianum</name>
    <dbReference type="NCBI Taxonomy" id="72559"/>
    <lineage>
        <taxon>Eukaryota</taxon>
        <taxon>Fungi</taxon>
        <taxon>Dikarya</taxon>
        <taxon>Basidiomycota</taxon>
        <taxon>Ustilaginomycotina</taxon>
        <taxon>Ustilaginomycetes</taxon>
        <taxon>Ustilaginales</taxon>
        <taxon>Ustilaginaceae</taxon>
        <taxon>Sporisorium</taxon>
    </lineage>
</organism>
<evidence type="ECO:0000256" key="7">
    <source>
        <dbReference type="ARBA" id="ARBA00023295"/>
    </source>
</evidence>